<dbReference type="EMBL" id="RJEO01000009">
    <property type="protein sequence ID" value="RVY28971.1"/>
    <property type="molecule type" value="Genomic_DNA"/>
</dbReference>
<sequence length="132" mass="15195">MQDFDFSFNSKACEGCGAKCCVGESGYIFLNIQEMQQISAFLKLELEEFSQKYVKKVGYKFSLLEKDAKELGLACVFLDLETKKCQIYSVRPKQCQTFPFWESVKTFSKEQKKAFCQSCPGITQKTKETKVR</sequence>
<comment type="caution">
    <text evidence="1">The sequence shown here is derived from an EMBL/GenBank/DDBJ whole genome shotgun (WGS) entry which is preliminary data.</text>
</comment>
<name>A0A024BYD9_HELPX</name>
<evidence type="ECO:0000313" key="2">
    <source>
        <dbReference type="Proteomes" id="UP000288766"/>
    </source>
</evidence>
<dbReference type="InterPro" id="IPR005358">
    <property type="entry name" value="Puta_zinc/iron-chelating_dom"/>
</dbReference>
<accession>A0A024BYD9</accession>
<dbReference type="PANTHER" id="PTHR35866">
    <property type="entry name" value="PUTATIVE-RELATED"/>
    <property type="match status" value="1"/>
</dbReference>
<gene>
    <name evidence="1" type="ORF">ECC12_04130</name>
</gene>
<evidence type="ECO:0000313" key="1">
    <source>
        <dbReference type="EMBL" id="RVY28971.1"/>
    </source>
</evidence>
<dbReference type="Proteomes" id="UP000288766">
    <property type="component" value="Unassembled WGS sequence"/>
</dbReference>
<organism evidence="1 2">
    <name type="scientific">Helicobacter pylori</name>
    <name type="common">Campylobacter pylori</name>
    <dbReference type="NCBI Taxonomy" id="210"/>
    <lineage>
        <taxon>Bacteria</taxon>
        <taxon>Pseudomonadati</taxon>
        <taxon>Campylobacterota</taxon>
        <taxon>Epsilonproteobacteria</taxon>
        <taxon>Campylobacterales</taxon>
        <taxon>Helicobacteraceae</taxon>
        <taxon>Helicobacter</taxon>
    </lineage>
</organism>
<dbReference type="RefSeq" id="WP_001150552.1">
    <property type="nucleotide sequence ID" value="NZ_CP007604.1"/>
</dbReference>
<reference evidence="1 2" key="1">
    <citation type="submission" date="2018-10" db="EMBL/GenBank/DDBJ databases">
        <title>Genetic determinants and prediction of antibiotic resistance phenotypes in Helicobacter pylori.</title>
        <authorList>
            <person name="Wagner K."/>
        </authorList>
    </citation>
    <scope>NUCLEOTIDE SEQUENCE [LARGE SCALE GENOMIC DNA]</scope>
    <source>
        <strain evidence="1 2">ZH15</strain>
    </source>
</reference>
<protein>
    <submittedName>
        <fullName evidence="1">YkgJ family cysteine cluster protein</fullName>
    </submittedName>
</protein>
<proteinExistence type="predicted"/>
<dbReference type="eggNOG" id="COG0727">
    <property type="taxonomic scope" value="Bacteria"/>
</dbReference>
<dbReference type="PANTHER" id="PTHR35866:SF1">
    <property type="entry name" value="YKGJ FAMILY CYSTEINE CLUSTER PROTEIN"/>
    <property type="match status" value="1"/>
</dbReference>
<dbReference type="Pfam" id="PF03692">
    <property type="entry name" value="CxxCxxCC"/>
    <property type="match status" value="1"/>
</dbReference>
<dbReference type="AlphaFoldDB" id="A0A024BYD9"/>